<dbReference type="VEuPathDB" id="FungiDB:I7I52_07729"/>
<evidence type="ECO:0000313" key="1">
    <source>
        <dbReference type="EMBL" id="KAG5290646.1"/>
    </source>
</evidence>
<name>A0A8H7YG62_AJECA</name>
<reference evidence="1 2" key="1">
    <citation type="submission" date="2021-01" db="EMBL/GenBank/DDBJ databases">
        <title>Chromosome-level genome assembly of a human fungal pathogen reveals clustering of transcriptionally co-regulated genes.</title>
        <authorList>
            <person name="Voorhies M."/>
            <person name="Cohen S."/>
            <person name="Shea T.P."/>
            <person name="Petrus S."/>
            <person name="Munoz J.F."/>
            <person name="Poplawski S."/>
            <person name="Goldman W.E."/>
            <person name="Michael T."/>
            <person name="Cuomo C.A."/>
            <person name="Sil A."/>
            <person name="Beyhan S."/>
        </authorList>
    </citation>
    <scope>NUCLEOTIDE SEQUENCE [LARGE SCALE GENOMIC DNA]</scope>
    <source>
        <strain evidence="1 2">G184AR</strain>
    </source>
</reference>
<dbReference type="AlphaFoldDB" id="A0A8H7YG62"/>
<protein>
    <submittedName>
        <fullName evidence="1">Uncharacterized protein</fullName>
    </submittedName>
</protein>
<evidence type="ECO:0000313" key="2">
    <source>
        <dbReference type="Proteomes" id="UP000670092"/>
    </source>
</evidence>
<proteinExistence type="predicted"/>
<dbReference type="EMBL" id="JAEVHI010000005">
    <property type="protein sequence ID" value="KAG5290646.1"/>
    <property type="molecule type" value="Genomic_DNA"/>
</dbReference>
<organism evidence="1 2">
    <name type="scientific">Ajellomyces capsulatus</name>
    <name type="common">Darling's disease fungus</name>
    <name type="synonym">Histoplasma capsulatum</name>
    <dbReference type="NCBI Taxonomy" id="5037"/>
    <lineage>
        <taxon>Eukaryota</taxon>
        <taxon>Fungi</taxon>
        <taxon>Dikarya</taxon>
        <taxon>Ascomycota</taxon>
        <taxon>Pezizomycotina</taxon>
        <taxon>Eurotiomycetes</taxon>
        <taxon>Eurotiomycetidae</taxon>
        <taxon>Onygenales</taxon>
        <taxon>Ajellomycetaceae</taxon>
        <taxon>Histoplasma</taxon>
    </lineage>
</organism>
<comment type="caution">
    <text evidence="1">The sequence shown here is derived from an EMBL/GenBank/DDBJ whole genome shotgun (WGS) entry which is preliminary data.</text>
</comment>
<sequence length="119" mass="14414">MVIVPSHGRKQKSCDTDHSHRLLRKCNYFITRLHQVRQERIEWRERERERERREMGNGKWEMAVKENTRRIRERTAHPFRRLDVRSTGTKWTACWEADKIRLRPLLAGRAYANQTSGET</sequence>
<dbReference type="Proteomes" id="UP000670092">
    <property type="component" value="Unassembled WGS sequence"/>
</dbReference>
<accession>A0A8H7YG62</accession>
<gene>
    <name evidence="1" type="ORF">I7I52_07729</name>
</gene>